<reference evidence="6 7" key="1">
    <citation type="journal article" date="2016" name="Nat. Commun.">
        <title>Thousands of microbial genomes shed light on interconnected biogeochemical processes in an aquifer system.</title>
        <authorList>
            <person name="Anantharaman K."/>
            <person name="Brown C.T."/>
            <person name="Hug L.A."/>
            <person name="Sharon I."/>
            <person name="Castelle C.J."/>
            <person name="Probst A.J."/>
            <person name="Thomas B.C."/>
            <person name="Singh A."/>
            <person name="Wilkins M.J."/>
            <person name="Karaoz U."/>
            <person name="Brodie E.L."/>
            <person name="Williams K.H."/>
            <person name="Hubbard S.S."/>
            <person name="Banfield J.F."/>
        </authorList>
    </citation>
    <scope>NUCLEOTIDE SEQUENCE [LARGE SCALE GENOMIC DNA]</scope>
</reference>
<dbReference type="Gene3D" id="3.10.105.10">
    <property type="entry name" value="Dipeptide-binding Protein, Domain 3"/>
    <property type="match status" value="1"/>
</dbReference>
<accession>A0A1G2P1G1</accession>
<dbReference type="AlphaFoldDB" id="A0A1G2P1G1"/>
<keyword evidence="4" id="KW-0812">Transmembrane</keyword>
<dbReference type="GO" id="GO:0015833">
    <property type="term" value="P:peptide transport"/>
    <property type="evidence" value="ECO:0007669"/>
    <property type="project" value="TreeGrafter"/>
</dbReference>
<keyword evidence="4" id="KW-1133">Transmembrane helix</keyword>
<feature type="domain" description="Solute-binding protein family 5" evidence="5">
    <location>
        <begin position="104"/>
        <end position="463"/>
    </location>
</feature>
<comment type="similarity">
    <text evidence="1">Belongs to the bacterial solute-binding protein 5 family.</text>
</comment>
<evidence type="ECO:0000256" key="1">
    <source>
        <dbReference type="ARBA" id="ARBA00005695"/>
    </source>
</evidence>
<dbReference type="Gene3D" id="3.40.190.10">
    <property type="entry name" value="Periplasmic binding protein-like II"/>
    <property type="match status" value="1"/>
</dbReference>
<comment type="caution">
    <text evidence="6">The sequence shown here is derived from an EMBL/GenBank/DDBJ whole genome shotgun (WGS) entry which is preliminary data.</text>
</comment>
<name>A0A1G2P1G1_9BACT</name>
<gene>
    <name evidence="6" type="ORF">A3G52_00175</name>
</gene>
<dbReference type="PROSITE" id="PS01040">
    <property type="entry name" value="SBP_BACTERIAL_5"/>
    <property type="match status" value="1"/>
</dbReference>
<evidence type="ECO:0000256" key="3">
    <source>
        <dbReference type="ARBA" id="ARBA00022729"/>
    </source>
</evidence>
<organism evidence="6 7">
    <name type="scientific">Candidatus Taylorbacteria bacterium RIFCSPLOWO2_12_FULL_43_20</name>
    <dbReference type="NCBI Taxonomy" id="1802332"/>
    <lineage>
        <taxon>Bacteria</taxon>
        <taxon>Candidatus Tayloriibacteriota</taxon>
    </lineage>
</organism>
<sequence length="576" mass="64990">MDLNRRIFGTRRTGFSEHIVSRFSLTERVIFYICAITITISSIVLLWGVNNNFLVPVPARGGTLVEGIVGYPRFINPILYYSSAGDDLEKLIYSGLVKSMPDGTLVPDLAKSYDISEDELTYTFVLKDNVKFHDGEPVTAEDVEFTIKRAADPGIKSPERVKWEGVNVEIVDPKTIRFTLKNPYTPFLENATLGILPKHIWKNADIEQFTFSKFNAEPIGTGPYFIDIIKRDVEGIPRYYELRSFKDYALGEPMIEKIVVKFYPTETAVIEAYNKGEVESINAVSGKNVADFASVNGEVNKTPLPRVFGVFFNQNQQKILSNKEVREALRMSVNKKEIIDTVLHGYGTRIAGPLPPGFPLVTDDDEDRAEADIDGARELLSSNGWTLDENGFFEKKSKTDSTALKFTISTSDTPELSATANLLKEQWRKIGADVDVKVFESGDFNQSVLRPRKYDALLFGEIIGRDLDLYAFWHSGERNDPGLNIAMYANTSVDKALSSIRSTSLADERAEQLLIIQKEIKEDIPAIFIYSPDYIYVLPKKIKNFKMGKLMGPSERFASVSDWYINEDKVWNIFAK</sequence>
<dbReference type="Proteomes" id="UP000177269">
    <property type="component" value="Unassembled WGS sequence"/>
</dbReference>
<dbReference type="EMBL" id="MHSK01000017">
    <property type="protein sequence ID" value="OHA42160.1"/>
    <property type="molecule type" value="Genomic_DNA"/>
</dbReference>
<feature type="transmembrane region" description="Helical" evidence="4">
    <location>
        <begin position="29"/>
        <end position="49"/>
    </location>
</feature>
<keyword evidence="4" id="KW-0472">Membrane</keyword>
<dbReference type="PANTHER" id="PTHR30290">
    <property type="entry name" value="PERIPLASMIC BINDING COMPONENT OF ABC TRANSPORTER"/>
    <property type="match status" value="1"/>
</dbReference>
<dbReference type="PIRSF" id="PIRSF002741">
    <property type="entry name" value="MppA"/>
    <property type="match status" value="1"/>
</dbReference>
<proteinExistence type="inferred from homology"/>
<dbReference type="Gene3D" id="3.90.76.10">
    <property type="entry name" value="Dipeptide-binding Protein, Domain 1"/>
    <property type="match status" value="1"/>
</dbReference>
<protein>
    <recommendedName>
        <fullName evidence="5">Solute-binding protein family 5 domain-containing protein</fullName>
    </recommendedName>
</protein>
<dbReference type="SUPFAM" id="SSF53850">
    <property type="entry name" value="Periplasmic binding protein-like II"/>
    <property type="match status" value="1"/>
</dbReference>
<dbReference type="GO" id="GO:1904680">
    <property type="term" value="F:peptide transmembrane transporter activity"/>
    <property type="evidence" value="ECO:0007669"/>
    <property type="project" value="TreeGrafter"/>
</dbReference>
<dbReference type="Pfam" id="PF00496">
    <property type="entry name" value="SBP_bac_5"/>
    <property type="match status" value="1"/>
</dbReference>
<dbReference type="PANTHER" id="PTHR30290:SF9">
    <property type="entry name" value="OLIGOPEPTIDE-BINDING PROTEIN APPA"/>
    <property type="match status" value="1"/>
</dbReference>
<evidence type="ECO:0000259" key="5">
    <source>
        <dbReference type="Pfam" id="PF00496"/>
    </source>
</evidence>
<dbReference type="InterPro" id="IPR000914">
    <property type="entry name" value="SBP_5_dom"/>
</dbReference>
<dbReference type="GO" id="GO:0042597">
    <property type="term" value="C:periplasmic space"/>
    <property type="evidence" value="ECO:0007669"/>
    <property type="project" value="UniProtKB-ARBA"/>
</dbReference>
<evidence type="ECO:0000313" key="6">
    <source>
        <dbReference type="EMBL" id="OHA42160.1"/>
    </source>
</evidence>
<keyword evidence="2" id="KW-0813">Transport</keyword>
<dbReference type="InterPro" id="IPR023765">
    <property type="entry name" value="SBP_5_CS"/>
</dbReference>
<evidence type="ECO:0000256" key="2">
    <source>
        <dbReference type="ARBA" id="ARBA00022448"/>
    </source>
</evidence>
<dbReference type="GO" id="GO:0043190">
    <property type="term" value="C:ATP-binding cassette (ABC) transporter complex"/>
    <property type="evidence" value="ECO:0007669"/>
    <property type="project" value="InterPro"/>
</dbReference>
<keyword evidence="3" id="KW-0732">Signal</keyword>
<evidence type="ECO:0000313" key="7">
    <source>
        <dbReference type="Proteomes" id="UP000177269"/>
    </source>
</evidence>
<dbReference type="InterPro" id="IPR030678">
    <property type="entry name" value="Peptide/Ni-bd"/>
</dbReference>
<evidence type="ECO:0000256" key="4">
    <source>
        <dbReference type="SAM" id="Phobius"/>
    </source>
</evidence>
<dbReference type="CDD" id="cd08513">
    <property type="entry name" value="PBP2_thermophilic_Hb8_like"/>
    <property type="match status" value="1"/>
</dbReference>
<dbReference type="InterPro" id="IPR039424">
    <property type="entry name" value="SBP_5"/>
</dbReference>